<evidence type="ECO:0000313" key="1">
    <source>
        <dbReference type="EMBL" id="GIY66070.1"/>
    </source>
</evidence>
<keyword evidence="2" id="KW-1185">Reference proteome</keyword>
<dbReference type="Proteomes" id="UP001054945">
    <property type="component" value="Unassembled WGS sequence"/>
</dbReference>
<dbReference type="AlphaFoldDB" id="A0AAV4V772"/>
<proteinExistence type="predicted"/>
<name>A0AAV4V772_CAEEX</name>
<dbReference type="EMBL" id="BPLR01014069">
    <property type="protein sequence ID" value="GIY66070.1"/>
    <property type="molecule type" value="Genomic_DNA"/>
</dbReference>
<evidence type="ECO:0000313" key="2">
    <source>
        <dbReference type="Proteomes" id="UP001054945"/>
    </source>
</evidence>
<accession>A0AAV4V772</accession>
<gene>
    <name evidence="1" type="ORF">CEXT_151481</name>
</gene>
<organism evidence="1 2">
    <name type="scientific">Caerostris extrusa</name>
    <name type="common">Bark spider</name>
    <name type="synonym">Caerostris bankana</name>
    <dbReference type="NCBI Taxonomy" id="172846"/>
    <lineage>
        <taxon>Eukaryota</taxon>
        <taxon>Metazoa</taxon>
        <taxon>Ecdysozoa</taxon>
        <taxon>Arthropoda</taxon>
        <taxon>Chelicerata</taxon>
        <taxon>Arachnida</taxon>
        <taxon>Araneae</taxon>
        <taxon>Araneomorphae</taxon>
        <taxon>Entelegynae</taxon>
        <taxon>Araneoidea</taxon>
        <taxon>Araneidae</taxon>
        <taxon>Caerostris</taxon>
    </lineage>
</organism>
<protein>
    <submittedName>
        <fullName evidence="1">Uncharacterized protein</fullName>
    </submittedName>
</protein>
<sequence length="83" mass="9399">MQMDARDLLQGVLPKSDCTAPSICQDGDRLQGVLPKLGRRLHSFIDLPTWDEWMNPSHHSVAIKGRTELIIICWASFEVPKLD</sequence>
<comment type="caution">
    <text evidence="1">The sequence shown here is derived from an EMBL/GenBank/DDBJ whole genome shotgun (WGS) entry which is preliminary data.</text>
</comment>
<reference evidence="1 2" key="1">
    <citation type="submission" date="2021-06" db="EMBL/GenBank/DDBJ databases">
        <title>Caerostris extrusa draft genome.</title>
        <authorList>
            <person name="Kono N."/>
            <person name="Arakawa K."/>
        </authorList>
    </citation>
    <scope>NUCLEOTIDE SEQUENCE [LARGE SCALE GENOMIC DNA]</scope>
</reference>